<dbReference type="InterPro" id="IPR050344">
    <property type="entry name" value="Peptidase_M1_aminopeptidases"/>
</dbReference>
<feature type="signal peptide" evidence="13">
    <location>
        <begin position="1"/>
        <end position="20"/>
    </location>
</feature>
<evidence type="ECO:0000256" key="2">
    <source>
        <dbReference type="ARBA" id="ARBA00001947"/>
    </source>
</evidence>
<keyword evidence="9" id="KW-0862">Zinc</keyword>
<comment type="catalytic activity">
    <reaction evidence="1">
        <text>Release of an N-terminal amino acid, Xaa-|-Yaa- from a peptide, amide or arylamide. Xaa is preferably Ala, but may be most amino acids including Pro (slow action). When a terminal hydrophobic residue is followed by a prolyl residue, the two may be released as an intact Xaa-Pro dipeptide.</text>
        <dbReference type="EC" id="3.4.11.2"/>
    </reaction>
</comment>
<dbReference type="InterPro" id="IPR001930">
    <property type="entry name" value="Peptidase_M1"/>
</dbReference>
<keyword evidence="17" id="KW-1185">Reference proteome</keyword>
<proteinExistence type="inferred from homology"/>
<evidence type="ECO:0000313" key="17">
    <source>
        <dbReference type="Proteomes" id="UP000298860"/>
    </source>
</evidence>
<dbReference type="GO" id="GO:0008237">
    <property type="term" value="F:metallopeptidase activity"/>
    <property type="evidence" value="ECO:0007669"/>
    <property type="project" value="UniProtKB-KW"/>
</dbReference>
<evidence type="ECO:0000259" key="15">
    <source>
        <dbReference type="Pfam" id="PF17900"/>
    </source>
</evidence>
<dbReference type="SUPFAM" id="SSF55486">
    <property type="entry name" value="Metalloproteases ('zincins'), catalytic domain"/>
    <property type="match status" value="1"/>
</dbReference>
<dbReference type="Pfam" id="PF01433">
    <property type="entry name" value="Peptidase_M1"/>
    <property type="match status" value="1"/>
</dbReference>
<evidence type="ECO:0000256" key="4">
    <source>
        <dbReference type="ARBA" id="ARBA00012564"/>
    </source>
</evidence>
<dbReference type="CDD" id="cd09603">
    <property type="entry name" value="M1_APN_like"/>
    <property type="match status" value="1"/>
</dbReference>
<evidence type="ECO:0000256" key="7">
    <source>
        <dbReference type="ARBA" id="ARBA00022723"/>
    </source>
</evidence>
<dbReference type="GO" id="GO:0006508">
    <property type="term" value="P:proteolysis"/>
    <property type="evidence" value="ECO:0007669"/>
    <property type="project" value="UniProtKB-KW"/>
</dbReference>
<dbReference type="InterPro" id="IPR027268">
    <property type="entry name" value="Peptidase_M4/M1_CTD_sf"/>
</dbReference>
<dbReference type="AlphaFoldDB" id="A0A4D4J8G8"/>
<keyword evidence="13" id="KW-0732">Signal</keyword>
<evidence type="ECO:0000256" key="11">
    <source>
        <dbReference type="ARBA" id="ARBA00029811"/>
    </source>
</evidence>
<organism evidence="16 17">
    <name type="scientific">Gandjariella thermophila</name>
    <dbReference type="NCBI Taxonomy" id="1931992"/>
    <lineage>
        <taxon>Bacteria</taxon>
        <taxon>Bacillati</taxon>
        <taxon>Actinomycetota</taxon>
        <taxon>Actinomycetes</taxon>
        <taxon>Pseudonocardiales</taxon>
        <taxon>Pseudonocardiaceae</taxon>
        <taxon>Gandjariella</taxon>
    </lineage>
</organism>
<dbReference type="EC" id="3.4.11.2" evidence="4"/>
<dbReference type="EMBL" id="BJFL01000009">
    <property type="protein sequence ID" value="GDY30796.1"/>
    <property type="molecule type" value="Genomic_DNA"/>
</dbReference>
<dbReference type="GO" id="GO:0016285">
    <property type="term" value="F:alanyl aminopeptidase activity"/>
    <property type="evidence" value="ECO:0007669"/>
    <property type="project" value="UniProtKB-EC"/>
</dbReference>
<comment type="similarity">
    <text evidence="3">Belongs to the peptidase M1 family.</text>
</comment>
<evidence type="ECO:0000256" key="13">
    <source>
        <dbReference type="SAM" id="SignalP"/>
    </source>
</evidence>
<feature type="domain" description="Aminopeptidase N-like N-terminal" evidence="15">
    <location>
        <begin position="63"/>
        <end position="233"/>
    </location>
</feature>
<dbReference type="PANTHER" id="PTHR11533:SF297">
    <property type="entry name" value="AMINOPEPTIDASE N"/>
    <property type="match status" value="1"/>
</dbReference>
<dbReference type="RefSeq" id="WP_192909495.1">
    <property type="nucleotide sequence ID" value="NZ_BJFL01000009.1"/>
</dbReference>
<dbReference type="InterPro" id="IPR014782">
    <property type="entry name" value="Peptidase_M1_dom"/>
</dbReference>
<reference evidence="17" key="1">
    <citation type="submission" date="2019-04" db="EMBL/GenBank/DDBJ databases">
        <title>Draft genome sequence of Pseudonocardiaceae bacterium SL3-2-4.</title>
        <authorList>
            <person name="Ningsih F."/>
            <person name="Yokota A."/>
            <person name="Sakai Y."/>
            <person name="Nanatani K."/>
            <person name="Yabe S."/>
            <person name="Oetari A."/>
            <person name="Sjamsuridzal W."/>
        </authorList>
    </citation>
    <scope>NUCLEOTIDE SEQUENCE [LARGE SCALE GENOMIC DNA]</scope>
    <source>
        <strain evidence="17">SL3-2-4</strain>
    </source>
</reference>
<dbReference type="Gene3D" id="2.60.40.1730">
    <property type="entry name" value="tricorn interacting facor f3 domain"/>
    <property type="match status" value="1"/>
</dbReference>
<accession>A0A4D4J8G8</accession>
<comment type="cofactor">
    <cofactor evidence="2">
        <name>Zn(2+)</name>
        <dbReference type="ChEBI" id="CHEBI:29105"/>
    </cofactor>
</comment>
<evidence type="ECO:0000256" key="1">
    <source>
        <dbReference type="ARBA" id="ARBA00000098"/>
    </source>
</evidence>
<keyword evidence="8" id="KW-0378">Hydrolase</keyword>
<feature type="domain" description="Peptidase M1 membrane alanine aminopeptidase" evidence="14">
    <location>
        <begin position="306"/>
        <end position="459"/>
    </location>
</feature>
<evidence type="ECO:0000256" key="12">
    <source>
        <dbReference type="ARBA" id="ARBA00031533"/>
    </source>
</evidence>
<gene>
    <name evidence="16" type="ORF">GTS_24290</name>
</gene>
<name>A0A4D4J8G8_9PSEU</name>
<keyword evidence="10" id="KW-0482">Metalloprotease</keyword>
<dbReference type="PANTHER" id="PTHR11533">
    <property type="entry name" value="PROTEASE M1 ZINC METALLOPROTEASE"/>
    <property type="match status" value="1"/>
</dbReference>
<evidence type="ECO:0000256" key="3">
    <source>
        <dbReference type="ARBA" id="ARBA00010136"/>
    </source>
</evidence>
<evidence type="ECO:0000256" key="5">
    <source>
        <dbReference type="ARBA" id="ARBA00015611"/>
    </source>
</evidence>
<evidence type="ECO:0000313" key="16">
    <source>
        <dbReference type="EMBL" id="GDY30796.1"/>
    </source>
</evidence>
<keyword evidence="7" id="KW-0479">Metal-binding</keyword>
<evidence type="ECO:0000256" key="10">
    <source>
        <dbReference type="ARBA" id="ARBA00023049"/>
    </source>
</evidence>
<dbReference type="GO" id="GO:0008270">
    <property type="term" value="F:zinc ion binding"/>
    <property type="evidence" value="ECO:0007669"/>
    <property type="project" value="InterPro"/>
</dbReference>
<dbReference type="InterPro" id="IPR042097">
    <property type="entry name" value="Aminopeptidase_N-like_N_sf"/>
</dbReference>
<comment type="caution">
    <text evidence="16">The sequence shown here is derived from an EMBL/GenBank/DDBJ whole genome shotgun (WGS) entry which is preliminary data.</text>
</comment>
<dbReference type="Gene3D" id="1.10.390.10">
    <property type="entry name" value="Neutral Protease Domain 2"/>
    <property type="match status" value="1"/>
</dbReference>
<dbReference type="PRINTS" id="PR00756">
    <property type="entry name" value="ALADIPTASE"/>
</dbReference>
<feature type="chain" id="PRO_5039670250" description="Aminopeptidase N" evidence="13">
    <location>
        <begin position="21"/>
        <end position="478"/>
    </location>
</feature>
<evidence type="ECO:0000256" key="6">
    <source>
        <dbReference type="ARBA" id="ARBA00022670"/>
    </source>
</evidence>
<dbReference type="SUPFAM" id="SSF63737">
    <property type="entry name" value="Leukotriene A4 hydrolase N-terminal domain"/>
    <property type="match status" value="1"/>
</dbReference>
<protein>
    <recommendedName>
        <fullName evidence="5">Aminopeptidase N</fullName>
        <ecNumber evidence="4">3.4.11.2</ecNumber>
    </recommendedName>
    <alternativeName>
        <fullName evidence="11">Alanine aminopeptidase</fullName>
    </alternativeName>
    <alternativeName>
        <fullName evidence="12">Lysyl aminopeptidase</fullName>
    </alternativeName>
</protein>
<evidence type="ECO:0000259" key="14">
    <source>
        <dbReference type="Pfam" id="PF01433"/>
    </source>
</evidence>
<dbReference type="Proteomes" id="UP000298860">
    <property type="component" value="Unassembled WGS sequence"/>
</dbReference>
<dbReference type="Pfam" id="PF17900">
    <property type="entry name" value="Peptidase_M1_N"/>
    <property type="match status" value="1"/>
</dbReference>
<keyword evidence="6" id="KW-0645">Protease</keyword>
<evidence type="ECO:0000256" key="9">
    <source>
        <dbReference type="ARBA" id="ARBA00022833"/>
    </source>
</evidence>
<sequence>MNPTSAWRSVPLAVVTLACAALVTSSAVIPMTARAGSPVAGRDGAGDDYYPTDGNGGYLVADYQVAITYDPVSHHLAGDTVVSGRTTQRLNRFNLDLTGLDVHAVTVDGRPAAFARSGDHELVVTPPRPLESGTPVRVEVRYAGIPKQIPALLGVGGWQISAGGGAFAAGEPHSATSWYPANDTPRNKATFHLSATVPDGWSVVSNGREQGTTSSGGWTTFRWAEDTPIATYLTTVAIDHWTLERSRLADGTPVVDAYAPGAEDKRELETRLPEILDFLSSKFGPYPQDAAGGIFLADQIGFSLETQTRPTYAHWANLATIVHENTHQWFGDSVSVDGWRDTCLNECFASYAQWLWAEVKDHWDLDTAYRQYIARTRNNPSFWSGRLYDMGPGREFTSVYSKGILAMHALRRQIGESAFDAVLRGWPTLHRGGNASWPEFEAFLQQVSGQDLRGFLQAWFHDGMLPPEQYLYPGTLRQ</sequence>
<evidence type="ECO:0000256" key="8">
    <source>
        <dbReference type="ARBA" id="ARBA00022801"/>
    </source>
</evidence>
<dbReference type="InterPro" id="IPR045357">
    <property type="entry name" value="Aminopeptidase_N-like_N"/>
</dbReference>